<accession>A0ABZ2W838</accession>
<dbReference type="InterPro" id="IPR024989">
    <property type="entry name" value="MFS_assoc_dom"/>
</dbReference>
<evidence type="ECO:0000256" key="2">
    <source>
        <dbReference type="ARBA" id="ARBA00022692"/>
    </source>
</evidence>
<feature type="transmembrane region" description="Helical" evidence="5">
    <location>
        <begin position="12"/>
        <end position="39"/>
    </location>
</feature>
<proteinExistence type="predicted"/>
<dbReference type="Proteomes" id="UP001475781">
    <property type="component" value="Chromosome"/>
</dbReference>
<evidence type="ECO:0000256" key="5">
    <source>
        <dbReference type="SAM" id="Phobius"/>
    </source>
</evidence>
<protein>
    <submittedName>
        <fullName evidence="7">MFS transporter</fullName>
    </submittedName>
</protein>
<reference evidence="7 8" key="1">
    <citation type="submission" date="2022-07" db="EMBL/GenBank/DDBJ databases">
        <title>A copper resistant bacterium isolated from sediment samples of deep sea hydrothermal areas.</title>
        <authorList>
            <person name="Zeng X."/>
        </authorList>
    </citation>
    <scope>NUCLEOTIDE SEQUENCE [LARGE SCALE GENOMIC DNA]</scope>
    <source>
        <strain evidence="8">CuT 6</strain>
    </source>
</reference>
<comment type="subcellular location">
    <subcellularLocation>
        <location evidence="1">Membrane</location>
        <topology evidence="1">Multi-pass membrane protein</topology>
    </subcellularLocation>
</comment>
<evidence type="ECO:0000256" key="3">
    <source>
        <dbReference type="ARBA" id="ARBA00022989"/>
    </source>
</evidence>
<feature type="domain" description="Major facilitator superfamily associated" evidence="6">
    <location>
        <begin position="1"/>
        <end position="62"/>
    </location>
</feature>
<evidence type="ECO:0000259" key="6">
    <source>
        <dbReference type="Pfam" id="PF12832"/>
    </source>
</evidence>
<dbReference type="InterPro" id="IPR036259">
    <property type="entry name" value="MFS_trans_sf"/>
</dbReference>
<evidence type="ECO:0000313" key="7">
    <source>
        <dbReference type="EMBL" id="WZF90570.1"/>
    </source>
</evidence>
<dbReference type="SUPFAM" id="SSF103473">
    <property type="entry name" value="MFS general substrate transporter"/>
    <property type="match status" value="1"/>
</dbReference>
<dbReference type="EMBL" id="CP101118">
    <property type="protein sequence ID" value="WZF90570.1"/>
    <property type="molecule type" value="Genomic_DNA"/>
</dbReference>
<keyword evidence="2 5" id="KW-0812">Transmembrane</keyword>
<keyword evidence="4 5" id="KW-0472">Membrane</keyword>
<gene>
    <name evidence="7" type="ORF">NLK58_03165</name>
</gene>
<sequence>MPYWSLYLEGQGFSYLQIATLMATIQLTKIVAPSVWGWLGDRTGQRVRLVRFGAITGSLFFCRGVPGARVLRAASGDAGVHLFLERDSAPV</sequence>
<evidence type="ECO:0000313" key="8">
    <source>
        <dbReference type="Proteomes" id="UP001475781"/>
    </source>
</evidence>
<keyword evidence="3 5" id="KW-1133">Transmembrane helix</keyword>
<name>A0ABZ2W838_9GAMM</name>
<dbReference type="Pfam" id="PF12832">
    <property type="entry name" value="MFS_1_like"/>
    <property type="match status" value="1"/>
</dbReference>
<evidence type="ECO:0000256" key="1">
    <source>
        <dbReference type="ARBA" id="ARBA00004141"/>
    </source>
</evidence>
<keyword evidence="8" id="KW-1185">Reference proteome</keyword>
<evidence type="ECO:0000256" key="4">
    <source>
        <dbReference type="ARBA" id="ARBA00023136"/>
    </source>
</evidence>
<organism evidence="7 8">
    <name type="scientific">Marinobacter metalliresistant</name>
    <dbReference type="NCBI Taxonomy" id="2961995"/>
    <lineage>
        <taxon>Bacteria</taxon>
        <taxon>Pseudomonadati</taxon>
        <taxon>Pseudomonadota</taxon>
        <taxon>Gammaproteobacteria</taxon>
        <taxon>Pseudomonadales</taxon>
        <taxon>Marinobacteraceae</taxon>
        <taxon>Marinobacter</taxon>
    </lineage>
</organism>
<dbReference type="Gene3D" id="1.20.1250.20">
    <property type="entry name" value="MFS general substrate transporter like domains"/>
    <property type="match status" value="1"/>
</dbReference>